<gene>
    <name evidence="2" type="ORF">C1H70_12420</name>
</gene>
<reference evidence="2 3" key="1">
    <citation type="submission" date="2018-01" db="EMBL/GenBank/DDBJ databases">
        <title>Halomonas endophytica sp. nov., isolated from storage liquid in the stems of Populus euphratica.</title>
        <authorList>
            <person name="Chen C."/>
        </authorList>
    </citation>
    <scope>NUCLEOTIDE SEQUENCE [LARGE SCALE GENOMIC DNA]</scope>
    <source>
        <strain evidence="2 3">BZ-SZ-XJ27</strain>
    </source>
</reference>
<sequence>MTYLTVKQISSRLSVSVPTIWRWARDSGSNFPRPIKLGQNCTRWRLADIEAWEASRQEVAQ</sequence>
<evidence type="ECO:0000259" key="1">
    <source>
        <dbReference type="Pfam" id="PF12728"/>
    </source>
</evidence>
<dbReference type="EMBL" id="PNRG01000029">
    <property type="protein sequence ID" value="PMR79106.1"/>
    <property type="molecule type" value="Genomic_DNA"/>
</dbReference>
<organism evidence="2 3">
    <name type="scientific">Halomonas urumqiensis</name>
    <dbReference type="NCBI Taxonomy" id="1684789"/>
    <lineage>
        <taxon>Bacteria</taxon>
        <taxon>Pseudomonadati</taxon>
        <taxon>Pseudomonadota</taxon>
        <taxon>Gammaproteobacteria</taxon>
        <taxon>Oceanospirillales</taxon>
        <taxon>Halomonadaceae</taxon>
        <taxon>Halomonas</taxon>
    </lineage>
</organism>
<protein>
    <submittedName>
        <fullName evidence="2">AlpA family transcriptional regulator</fullName>
    </submittedName>
</protein>
<dbReference type="OrthoDB" id="5297660at2"/>
<dbReference type="Pfam" id="PF12728">
    <property type="entry name" value="HTH_17"/>
    <property type="match status" value="1"/>
</dbReference>
<evidence type="ECO:0000313" key="3">
    <source>
        <dbReference type="Proteomes" id="UP000235547"/>
    </source>
</evidence>
<accession>A0A2N7UF88</accession>
<keyword evidence="3" id="KW-1185">Reference proteome</keyword>
<dbReference type="RefSeq" id="WP_102588659.1">
    <property type="nucleotide sequence ID" value="NZ_BNAE01000001.1"/>
</dbReference>
<dbReference type="AlphaFoldDB" id="A0A2N7UF88"/>
<dbReference type="Proteomes" id="UP000235547">
    <property type="component" value="Unassembled WGS sequence"/>
</dbReference>
<dbReference type="Gene3D" id="1.10.238.160">
    <property type="match status" value="1"/>
</dbReference>
<evidence type="ECO:0000313" key="2">
    <source>
        <dbReference type="EMBL" id="PMR79106.1"/>
    </source>
</evidence>
<feature type="domain" description="Helix-turn-helix" evidence="1">
    <location>
        <begin position="3"/>
        <end position="56"/>
    </location>
</feature>
<dbReference type="SUPFAM" id="SSF46955">
    <property type="entry name" value="Putative DNA-binding domain"/>
    <property type="match status" value="1"/>
</dbReference>
<name>A0A2N7UF88_9GAMM</name>
<proteinExistence type="predicted"/>
<comment type="caution">
    <text evidence="2">The sequence shown here is derived from an EMBL/GenBank/DDBJ whole genome shotgun (WGS) entry which is preliminary data.</text>
</comment>
<dbReference type="InterPro" id="IPR009061">
    <property type="entry name" value="DNA-bd_dom_put_sf"/>
</dbReference>
<dbReference type="InterPro" id="IPR041657">
    <property type="entry name" value="HTH_17"/>
</dbReference>